<name>A0AA40ZQU3_9BACT</name>
<feature type="domain" description="BT-3987-like N-terminal" evidence="2">
    <location>
        <begin position="180"/>
        <end position="279"/>
    </location>
</feature>
<dbReference type="InterPro" id="IPR000421">
    <property type="entry name" value="FA58C"/>
</dbReference>
<gene>
    <name evidence="3" type="ORF">H6D15_01305</name>
</gene>
<proteinExistence type="predicted"/>
<dbReference type="Gene3D" id="2.60.120.260">
    <property type="entry name" value="Galactose-binding domain-like"/>
    <property type="match status" value="1"/>
</dbReference>
<dbReference type="RefSeq" id="WP_204970821.1">
    <property type="nucleotide sequence ID" value="NZ_JAAZTS010000001.1"/>
</dbReference>
<dbReference type="EMBL" id="JACJMO010000001">
    <property type="protein sequence ID" value="MBM6856251.1"/>
    <property type="molecule type" value="Genomic_DNA"/>
</dbReference>
<dbReference type="InterPro" id="IPR013728">
    <property type="entry name" value="BT_3987-like_N"/>
</dbReference>
<evidence type="ECO:0000259" key="2">
    <source>
        <dbReference type="Pfam" id="PF08522"/>
    </source>
</evidence>
<keyword evidence="4" id="KW-1185">Reference proteome</keyword>
<protein>
    <submittedName>
        <fullName evidence="3">DUF1735 domain-containing protein</fullName>
    </submittedName>
</protein>
<feature type="domain" description="F5/8 type C" evidence="1">
    <location>
        <begin position="320"/>
        <end position="437"/>
    </location>
</feature>
<dbReference type="Gene3D" id="2.60.40.1740">
    <property type="entry name" value="hypothetical protein (bacova_03559)"/>
    <property type="match status" value="2"/>
</dbReference>
<comment type="caution">
    <text evidence="3">The sequence shown here is derived from an EMBL/GenBank/DDBJ whole genome shotgun (WGS) entry which is preliminary data.</text>
</comment>
<accession>A0AA40ZQU3</accession>
<dbReference type="InterPro" id="IPR008979">
    <property type="entry name" value="Galactose-bd-like_sf"/>
</dbReference>
<dbReference type="Proteomes" id="UP000698924">
    <property type="component" value="Unassembled WGS sequence"/>
</dbReference>
<sequence>MKKNILFAILATSCLLTHTACEDGKDEYLSDFSTILYFRNSGELPLTVYKTGENTDYQLIVNKSGSTLGATASIDVGIMSDASLATYNAAEGVNYKALPGTCYTFSNETIEFGAADLYKTVNVSLIAEQIEQNSGTDATYVIPFELYNGSDSINAEKRYAFIIPSVQTLTVGFENSGFISTDDITDSEGTTTITQSILMPIVSQWDLDCQVTVDEGILDEYNTANKKNLKMAAEDSYTIEITPFQNGSNHATVTITLDKSKLIWGQQAIPLKISGTSNPNFAVDEAKSSCIVGINYTIPRSELTQIPLSLDMLSSNATVNGDGTGLAGLFDGRGSGLHWHSNYSGSAIDAVYGHYIDFKLSNPINHFAYNFWTRFENANGAPTKTIIYAGNDGNTWKEIGEVANSFTTGDEEYDSNVFSSSESFTYIRFSVTESNAGNVCTGQFWNCGEMQIFGK</sequence>
<feature type="domain" description="BT-3987-like N-terminal" evidence="2">
    <location>
        <begin position="35"/>
        <end position="151"/>
    </location>
</feature>
<evidence type="ECO:0000259" key="1">
    <source>
        <dbReference type="Pfam" id="PF00754"/>
    </source>
</evidence>
<evidence type="ECO:0000313" key="3">
    <source>
        <dbReference type="EMBL" id="MBM6856251.1"/>
    </source>
</evidence>
<dbReference type="Pfam" id="PF08522">
    <property type="entry name" value="BT_3987-like_N"/>
    <property type="match status" value="2"/>
</dbReference>
<dbReference type="AlphaFoldDB" id="A0AA40ZQU3"/>
<dbReference type="Pfam" id="PF00754">
    <property type="entry name" value="F5_F8_type_C"/>
    <property type="match status" value="1"/>
</dbReference>
<organism evidence="3 4">
    <name type="scientific">Caecibacteroides pullorum</name>
    <dbReference type="NCBI Taxonomy" id="2725562"/>
    <lineage>
        <taxon>Bacteria</taxon>
        <taxon>Pseudomonadati</taxon>
        <taxon>Bacteroidota</taxon>
        <taxon>Bacteroidia</taxon>
        <taxon>Bacteroidales</taxon>
        <taxon>Bacteroidaceae</taxon>
        <taxon>Caecibacteroides</taxon>
    </lineage>
</organism>
<reference evidence="3 4" key="1">
    <citation type="journal article" date="2021" name="Sci. Rep.">
        <title>The distribution of antibiotic resistance genes in chicken gut microbiota commensals.</title>
        <authorList>
            <person name="Juricova H."/>
            <person name="Matiasovicova J."/>
            <person name="Kubasova T."/>
            <person name="Cejkova D."/>
            <person name="Rychlik I."/>
        </authorList>
    </citation>
    <scope>NUCLEOTIDE SEQUENCE [LARGE SCALE GENOMIC DNA]</scope>
    <source>
        <strain evidence="3 4">An421</strain>
    </source>
</reference>
<dbReference type="SUPFAM" id="SSF49785">
    <property type="entry name" value="Galactose-binding domain-like"/>
    <property type="match status" value="1"/>
</dbReference>
<evidence type="ECO:0000313" key="4">
    <source>
        <dbReference type="Proteomes" id="UP000698924"/>
    </source>
</evidence>